<evidence type="ECO:0000313" key="4">
    <source>
        <dbReference type="Proteomes" id="UP000006034"/>
    </source>
</evidence>
<evidence type="ECO:0000256" key="2">
    <source>
        <dbReference type="SAM" id="SignalP"/>
    </source>
</evidence>
<dbReference type="STRING" id="563192.HMPREF0179_03268"/>
<organism evidence="3 4">
    <name type="scientific">Bilophila wadsworthia (strain 3_1_6)</name>
    <dbReference type="NCBI Taxonomy" id="563192"/>
    <lineage>
        <taxon>Bacteria</taxon>
        <taxon>Pseudomonadati</taxon>
        <taxon>Thermodesulfobacteriota</taxon>
        <taxon>Desulfovibrionia</taxon>
        <taxon>Desulfovibrionales</taxon>
        <taxon>Desulfovibrionaceae</taxon>
        <taxon>Bilophila</taxon>
    </lineage>
</organism>
<keyword evidence="4" id="KW-1185">Reference proteome</keyword>
<dbReference type="Gene3D" id="3.40.190.150">
    <property type="entry name" value="Bordetella uptake gene, domain 1"/>
    <property type="match status" value="1"/>
</dbReference>
<feature type="signal peptide" evidence="2">
    <location>
        <begin position="1"/>
        <end position="25"/>
    </location>
</feature>
<keyword evidence="2" id="KW-0732">Signal</keyword>
<dbReference type="AlphaFoldDB" id="E5YAP7"/>
<dbReference type="InterPro" id="IPR042100">
    <property type="entry name" value="Bug_dom1"/>
</dbReference>
<dbReference type="Pfam" id="PF03401">
    <property type="entry name" value="TctC"/>
    <property type="match status" value="1"/>
</dbReference>
<evidence type="ECO:0008006" key="5">
    <source>
        <dbReference type="Google" id="ProtNLM"/>
    </source>
</evidence>
<dbReference type="EMBL" id="ADCP02000001">
    <property type="protein sequence ID" value="EFV42951.1"/>
    <property type="molecule type" value="Genomic_DNA"/>
</dbReference>
<sequence length="315" mass="34581">MKRFICTLFGLLAGMALLLPSLSWAKYPEKPITFICPYGAGGSTDIQARVLAGSLEKKLNQPIIVKNITGAGGLPGTQAAIDARPDGYTFGYIPLGPLVMQPHLRGLPSQVDQFAYVARIINAPYVLFVAANAPWNSFEAMMKDILANPKKYRYASSGAGTQPHIAMEDLFFQYGASVQHVAFHNDADAMQSMAGGHVQISTAPMSVVRQYGVKPLLVYDLKKISEIPEVPTSAQLGKSIVYTHWHVLTAPKGTPQEYIDAMSRAIAELSSDPDYLARLDKLCMKPAYMGPKDTEKMVREEYDHYGKIIARVIKK</sequence>
<accession>E5YAP7</accession>
<dbReference type="PIRSF" id="PIRSF017082">
    <property type="entry name" value="YflP"/>
    <property type="match status" value="1"/>
</dbReference>
<reference evidence="3 4" key="2">
    <citation type="submission" date="2013-04" db="EMBL/GenBank/DDBJ databases">
        <title>The Genome Sequence of Bilophila wadsworthia 3_1_6.</title>
        <authorList>
            <consortium name="The Broad Institute Genomics Platform"/>
            <person name="Earl A."/>
            <person name="Ward D."/>
            <person name="Feldgarden M."/>
            <person name="Gevers D."/>
            <person name="Sibley C."/>
            <person name="Strauss J."/>
            <person name="Allen-Vercoe E."/>
            <person name="Walker B."/>
            <person name="Young S."/>
            <person name="Zeng Q."/>
            <person name="Gargeya S."/>
            <person name="Fitzgerald M."/>
            <person name="Haas B."/>
            <person name="Abouelleil A."/>
            <person name="Allen A.W."/>
            <person name="Alvarado L."/>
            <person name="Arachchi H.M."/>
            <person name="Berlin A.M."/>
            <person name="Chapman S.B."/>
            <person name="Gainer-Dewar J."/>
            <person name="Goldberg J."/>
            <person name="Griggs A."/>
            <person name="Gujja S."/>
            <person name="Hansen M."/>
            <person name="Howarth C."/>
            <person name="Imamovic A."/>
            <person name="Ireland A."/>
            <person name="Larimer J."/>
            <person name="McCowan C."/>
            <person name="Murphy C."/>
            <person name="Pearson M."/>
            <person name="Poon T.W."/>
            <person name="Priest M."/>
            <person name="Roberts A."/>
            <person name="Saif S."/>
            <person name="Shea T."/>
            <person name="Sisk P."/>
            <person name="Sykes S."/>
            <person name="Wortman J."/>
            <person name="Nusbaum C."/>
            <person name="Birren B."/>
        </authorList>
    </citation>
    <scope>NUCLEOTIDE SEQUENCE [LARGE SCALE GENOMIC DNA]</scope>
    <source>
        <strain evidence="3 4">3_1_6</strain>
    </source>
</reference>
<comment type="similarity">
    <text evidence="1">Belongs to the UPF0065 (bug) family.</text>
</comment>
<reference evidence="3 4" key="1">
    <citation type="submission" date="2010-10" db="EMBL/GenBank/DDBJ databases">
        <authorList>
            <consortium name="The Broad Institute Genome Sequencing Platform"/>
            <person name="Ward D."/>
            <person name="Earl A."/>
            <person name="Feldgarden M."/>
            <person name="Young S.K."/>
            <person name="Gargeya S."/>
            <person name="Zeng Q."/>
            <person name="Alvarado L."/>
            <person name="Berlin A."/>
            <person name="Bochicchio J."/>
            <person name="Chapman S.B."/>
            <person name="Chen Z."/>
            <person name="Freedman E."/>
            <person name="Gellesch M."/>
            <person name="Goldberg J."/>
            <person name="Griggs A."/>
            <person name="Gujja S."/>
            <person name="Heilman E."/>
            <person name="Heiman D."/>
            <person name="Howarth C."/>
            <person name="Mehta T."/>
            <person name="Neiman D."/>
            <person name="Pearson M."/>
            <person name="Roberts A."/>
            <person name="Saif S."/>
            <person name="Shea T."/>
            <person name="Shenoy N."/>
            <person name="Sisk P."/>
            <person name="Stolte C."/>
            <person name="Sykes S."/>
            <person name="White J."/>
            <person name="Yandava C."/>
            <person name="Allen-Vercoe E."/>
            <person name="Sibley C."/>
            <person name="Ambrose C.E."/>
            <person name="Strauss J."/>
            <person name="Daigneault M."/>
            <person name="Haas B."/>
            <person name="Nusbaum C."/>
            <person name="Birren B."/>
        </authorList>
    </citation>
    <scope>NUCLEOTIDE SEQUENCE [LARGE SCALE GENOMIC DNA]</scope>
    <source>
        <strain evidence="3 4">3_1_6</strain>
    </source>
</reference>
<dbReference type="PANTHER" id="PTHR42928:SF5">
    <property type="entry name" value="BLR1237 PROTEIN"/>
    <property type="match status" value="1"/>
</dbReference>
<dbReference type="SUPFAM" id="SSF53850">
    <property type="entry name" value="Periplasmic binding protein-like II"/>
    <property type="match status" value="1"/>
</dbReference>
<dbReference type="CDD" id="cd07012">
    <property type="entry name" value="PBP2_Bug_TTT"/>
    <property type="match status" value="1"/>
</dbReference>
<gene>
    <name evidence="3" type="ORF">HMPREF0179_03268</name>
</gene>
<dbReference type="OrthoDB" id="8677378at2"/>
<protein>
    <recommendedName>
        <fullName evidence="5">Tripartite tricarboxylate transporter substrate binding protein</fullName>
    </recommendedName>
</protein>
<evidence type="ECO:0000256" key="1">
    <source>
        <dbReference type="ARBA" id="ARBA00006987"/>
    </source>
</evidence>
<dbReference type="PANTHER" id="PTHR42928">
    <property type="entry name" value="TRICARBOXYLATE-BINDING PROTEIN"/>
    <property type="match status" value="1"/>
</dbReference>
<proteinExistence type="inferred from homology"/>
<dbReference type="eggNOG" id="COG3181">
    <property type="taxonomic scope" value="Bacteria"/>
</dbReference>
<dbReference type="Proteomes" id="UP000006034">
    <property type="component" value="Unassembled WGS sequence"/>
</dbReference>
<name>E5YAP7_BILW3</name>
<dbReference type="Gene3D" id="3.40.190.10">
    <property type="entry name" value="Periplasmic binding protein-like II"/>
    <property type="match status" value="1"/>
</dbReference>
<dbReference type="InterPro" id="IPR005064">
    <property type="entry name" value="BUG"/>
</dbReference>
<dbReference type="HOGENOM" id="CLU_045683_1_2_7"/>
<evidence type="ECO:0000313" key="3">
    <source>
        <dbReference type="EMBL" id="EFV42951.1"/>
    </source>
</evidence>
<dbReference type="RefSeq" id="WP_005029892.1">
    <property type="nucleotide sequence ID" value="NZ_KE150238.1"/>
</dbReference>
<feature type="chain" id="PRO_5003203405" description="Tripartite tricarboxylate transporter substrate binding protein" evidence="2">
    <location>
        <begin position="26"/>
        <end position="315"/>
    </location>
</feature>
<comment type="caution">
    <text evidence="3">The sequence shown here is derived from an EMBL/GenBank/DDBJ whole genome shotgun (WGS) entry which is preliminary data.</text>
</comment>
<dbReference type="GeneID" id="78084278"/>